<feature type="chain" id="PRO_5035823471" evidence="1">
    <location>
        <begin position="22"/>
        <end position="237"/>
    </location>
</feature>
<dbReference type="PANTHER" id="PTHR46943">
    <property type="entry name" value="PENTRAXIN-RELATED PROTEIN PTX3"/>
    <property type="match status" value="1"/>
</dbReference>
<evidence type="ECO:0000313" key="2">
    <source>
        <dbReference type="EMBL" id="CAG5866654.1"/>
    </source>
</evidence>
<protein>
    <submittedName>
        <fullName evidence="2">(Atlantic silverside) hypothetical protein</fullName>
    </submittedName>
</protein>
<gene>
    <name evidence="2" type="ORF">MMEN_LOCUS3358</name>
</gene>
<proteinExistence type="predicted"/>
<dbReference type="Proteomes" id="UP000677803">
    <property type="component" value="Unassembled WGS sequence"/>
</dbReference>
<reference evidence="2" key="1">
    <citation type="submission" date="2021-05" db="EMBL/GenBank/DDBJ databases">
        <authorList>
            <person name="Tigano A."/>
        </authorList>
    </citation>
    <scope>NUCLEOTIDE SEQUENCE</scope>
</reference>
<evidence type="ECO:0000256" key="1">
    <source>
        <dbReference type="SAM" id="SignalP"/>
    </source>
</evidence>
<keyword evidence="3" id="KW-1185">Reference proteome</keyword>
<dbReference type="OrthoDB" id="10009351at2759"/>
<dbReference type="AlphaFoldDB" id="A0A8S4AF78"/>
<accession>A0A8S4AF78</accession>
<feature type="signal peptide" evidence="1">
    <location>
        <begin position="1"/>
        <end position="21"/>
    </location>
</feature>
<comment type="caution">
    <text evidence="2">The sequence shown here is derived from an EMBL/GenBank/DDBJ whole genome shotgun (WGS) entry which is preliminary data.</text>
</comment>
<dbReference type="GO" id="GO:0001849">
    <property type="term" value="F:complement component C1q complex binding"/>
    <property type="evidence" value="ECO:0007669"/>
    <property type="project" value="TreeGrafter"/>
</dbReference>
<dbReference type="EMBL" id="CAJRST010002224">
    <property type="protein sequence ID" value="CAG5866654.1"/>
    <property type="molecule type" value="Genomic_DNA"/>
</dbReference>
<evidence type="ECO:0000313" key="3">
    <source>
        <dbReference type="Proteomes" id="UP000677803"/>
    </source>
</evidence>
<organism evidence="2 3">
    <name type="scientific">Menidia menidia</name>
    <name type="common">Atlantic silverside</name>
    <dbReference type="NCBI Taxonomy" id="238744"/>
    <lineage>
        <taxon>Eukaryota</taxon>
        <taxon>Metazoa</taxon>
        <taxon>Chordata</taxon>
        <taxon>Craniata</taxon>
        <taxon>Vertebrata</taxon>
        <taxon>Euteleostomi</taxon>
        <taxon>Actinopterygii</taxon>
        <taxon>Neopterygii</taxon>
        <taxon>Teleostei</taxon>
        <taxon>Neoteleostei</taxon>
        <taxon>Acanthomorphata</taxon>
        <taxon>Ovalentaria</taxon>
        <taxon>Atherinomorphae</taxon>
        <taxon>Atheriniformes</taxon>
        <taxon>Atherinopsidae</taxon>
        <taxon>Menidiinae</taxon>
        <taxon>Menidia</taxon>
    </lineage>
</organism>
<keyword evidence="1" id="KW-0732">Signal</keyword>
<sequence>MHVFRIWRVLCVLGTVGSTLSVNELEYEGDVADNYDNEISPDQQEGESPNAPCHADFSRWDKLFIALEDSHMRQNMLLESLEQCCGGMHSLRNQVDKLARGAGQQCQTPACTAQASLNLQRSLVELRQEEAERERRMNTTLEMILHSSHEETVRLKRLEEALPSLSAGRSHPTPRPGGLGMKMLSPDLWEQGVPSPLEMATMERALVSMATELQQVHLQLSKMIELAGMQQRGRGDT</sequence>
<name>A0A8S4AF78_9TELE</name>
<dbReference type="GO" id="GO:0005615">
    <property type="term" value="C:extracellular space"/>
    <property type="evidence" value="ECO:0007669"/>
    <property type="project" value="TreeGrafter"/>
</dbReference>
<dbReference type="GO" id="GO:0045087">
    <property type="term" value="P:innate immune response"/>
    <property type="evidence" value="ECO:0007669"/>
    <property type="project" value="TreeGrafter"/>
</dbReference>
<dbReference type="InterPro" id="IPR042837">
    <property type="entry name" value="PTX3"/>
</dbReference>
<dbReference type="PANTHER" id="PTHR46943:SF1">
    <property type="entry name" value="PENTRAXIN-RELATED PROTEIN PTX3"/>
    <property type="match status" value="1"/>
</dbReference>